<evidence type="ECO:0000256" key="1">
    <source>
        <dbReference type="SAM" id="MobiDB-lite"/>
    </source>
</evidence>
<comment type="caution">
    <text evidence="3">The sequence shown here is derived from an EMBL/GenBank/DDBJ whole genome shotgun (WGS) entry which is preliminary data.</text>
</comment>
<evidence type="ECO:0000256" key="2">
    <source>
        <dbReference type="SAM" id="SignalP"/>
    </source>
</evidence>
<name>A0ABV4F5G6_BRAEL</name>
<dbReference type="Proteomes" id="UP001565471">
    <property type="component" value="Unassembled WGS sequence"/>
</dbReference>
<dbReference type="EMBL" id="JBGBZA010000002">
    <property type="protein sequence ID" value="MEY9318689.1"/>
    <property type="molecule type" value="Genomic_DNA"/>
</dbReference>
<feature type="signal peptide" evidence="2">
    <location>
        <begin position="1"/>
        <end position="23"/>
    </location>
</feature>
<protein>
    <submittedName>
        <fullName evidence="3">Uncharacterized protein</fullName>
    </submittedName>
</protein>
<keyword evidence="4" id="KW-1185">Reference proteome</keyword>
<feature type="chain" id="PRO_5046711554" evidence="2">
    <location>
        <begin position="24"/>
        <end position="43"/>
    </location>
</feature>
<accession>A0ABV4F5G6</accession>
<feature type="compositionally biased region" description="Polar residues" evidence="1">
    <location>
        <begin position="19"/>
        <end position="28"/>
    </location>
</feature>
<sequence length="43" mass="4402">MRHLVLSTMASCVALMSGTPANSQTTAQGAEAPPQGKDASTQR</sequence>
<reference evidence="3 4" key="1">
    <citation type="submission" date="2024-07" db="EMBL/GenBank/DDBJ databases">
        <title>Genomic Encyclopedia of Type Strains, Phase V (KMG-V): Genome sequencing to study the core and pangenomes of soil and plant-associated prokaryotes.</title>
        <authorList>
            <person name="Whitman W."/>
        </authorList>
    </citation>
    <scope>NUCLEOTIDE SEQUENCE [LARGE SCALE GENOMIC DNA]</scope>
    <source>
        <strain evidence="3 4">USDA 415</strain>
    </source>
</reference>
<gene>
    <name evidence="3" type="ORF">ABIF29_005488</name>
</gene>
<feature type="region of interest" description="Disordered" evidence="1">
    <location>
        <begin position="19"/>
        <end position="43"/>
    </location>
</feature>
<evidence type="ECO:0000313" key="3">
    <source>
        <dbReference type="EMBL" id="MEY9318689.1"/>
    </source>
</evidence>
<proteinExistence type="predicted"/>
<evidence type="ECO:0000313" key="4">
    <source>
        <dbReference type="Proteomes" id="UP001565471"/>
    </source>
</evidence>
<keyword evidence="2" id="KW-0732">Signal</keyword>
<organism evidence="3 4">
    <name type="scientific">Bradyrhizobium elkanii</name>
    <dbReference type="NCBI Taxonomy" id="29448"/>
    <lineage>
        <taxon>Bacteria</taxon>
        <taxon>Pseudomonadati</taxon>
        <taxon>Pseudomonadota</taxon>
        <taxon>Alphaproteobacteria</taxon>
        <taxon>Hyphomicrobiales</taxon>
        <taxon>Nitrobacteraceae</taxon>
        <taxon>Bradyrhizobium</taxon>
    </lineage>
</organism>